<dbReference type="InterPro" id="IPR036236">
    <property type="entry name" value="Znf_C2H2_sf"/>
</dbReference>
<dbReference type="EnsemblMetazoa" id="XM_029490029.1">
    <property type="protein sequence ID" value="XP_029345889.1"/>
    <property type="gene ID" value="LOC115034171"/>
</dbReference>
<dbReference type="PROSITE" id="PS00028">
    <property type="entry name" value="ZINC_FINGER_C2H2_1"/>
    <property type="match status" value="1"/>
</dbReference>
<dbReference type="AlphaFoldDB" id="A0A8R2JSZ0"/>
<dbReference type="OrthoDB" id="6607216at2759"/>
<evidence type="ECO:0000313" key="7">
    <source>
        <dbReference type="Proteomes" id="UP000007819"/>
    </source>
</evidence>
<keyword evidence="2 4" id="KW-0863">Zinc-finger</keyword>
<feature type="domain" description="C2H2-type" evidence="5">
    <location>
        <begin position="90"/>
        <end position="113"/>
    </location>
</feature>
<proteinExistence type="predicted"/>
<evidence type="ECO:0000256" key="2">
    <source>
        <dbReference type="ARBA" id="ARBA00022771"/>
    </source>
</evidence>
<evidence type="ECO:0000259" key="5">
    <source>
        <dbReference type="PROSITE" id="PS50157"/>
    </source>
</evidence>
<dbReference type="SUPFAM" id="SSF57667">
    <property type="entry name" value="beta-beta-alpha zinc fingers"/>
    <property type="match status" value="1"/>
</dbReference>
<sequence length="117" mass="13220">MDGVETERKRCFVVWLTVVTCGNSCTMTNSWVSNKGGLSSGKITNVLLDWCATPDPAICPNGCGHFYRGINRKKLLRRHMVYECGVPSKFKCPICSKRFTRKSNMKVHAFSVHQTFL</sequence>
<evidence type="ECO:0000256" key="4">
    <source>
        <dbReference type="PROSITE-ProRule" id="PRU00042"/>
    </source>
</evidence>
<keyword evidence="3" id="KW-0862">Zinc</keyword>
<dbReference type="KEGG" id="api:115034171"/>
<accession>A0A8R2JSZ0</accession>
<dbReference type="Gene3D" id="3.30.160.60">
    <property type="entry name" value="Classic Zinc Finger"/>
    <property type="match status" value="1"/>
</dbReference>
<dbReference type="RefSeq" id="XP_029345889.1">
    <property type="nucleotide sequence ID" value="XM_029490029.1"/>
</dbReference>
<dbReference type="Proteomes" id="UP000007819">
    <property type="component" value="Chromosome A2"/>
</dbReference>
<dbReference type="FunFam" id="3.30.160.60:FF:000446">
    <property type="entry name" value="Zinc finger protein"/>
    <property type="match status" value="1"/>
</dbReference>
<evidence type="ECO:0000256" key="3">
    <source>
        <dbReference type="ARBA" id="ARBA00022833"/>
    </source>
</evidence>
<dbReference type="SMART" id="SM00355">
    <property type="entry name" value="ZnF_C2H2"/>
    <property type="match status" value="1"/>
</dbReference>
<dbReference type="GeneID" id="115034171"/>
<dbReference type="PROSITE" id="PS50157">
    <property type="entry name" value="ZINC_FINGER_C2H2_2"/>
    <property type="match status" value="1"/>
</dbReference>
<reference evidence="6" key="2">
    <citation type="submission" date="2022-06" db="UniProtKB">
        <authorList>
            <consortium name="EnsemblMetazoa"/>
        </authorList>
    </citation>
    <scope>IDENTIFICATION</scope>
</reference>
<keyword evidence="7" id="KW-1185">Reference proteome</keyword>
<organism evidence="6 7">
    <name type="scientific">Acyrthosiphon pisum</name>
    <name type="common">Pea aphid</name>
    <dbReference type="NCBI Taxonomy" id="7029"/>
    <lineage>
        <taxon>Eukaryota</taxon>
        <taxon>Metazoa</taxon>
        <taxon>Ecdysozoa</taxon>
        <taxon>Arthropoda</taxon>
        <taxon>Hexapoda</taxon>
        <taxon>Insecta</taxon>
        <taxon>Pterygota</taxon>
        <taxon>Neoptera</taxon>
        <taxon>Paraneoptera</taxon>
        <taxon>Hemiptera</taxon>
        <taxon>Sternorrhyncha</taxon>
        <taxon>Aphidomorpha</taxon>
        <taxon>Aphidoidea</taxon>
        <taxon>Aphididae</taxon>
        <taxon>Macrosiphini</taxon>
        <taxon>Acyrthosiphon</taxon>
    </lineage>
</organism>
<dbReference type="InterPro" id="IPR013087">
    <property type="entry name" value="Znf_C2H2_type"/>
</dbReference>
<reference evidence="7" key="1">
    <citation type="submission" date="2010-06" db="EMBL/GenBank/DDBJ databases">
        <authorList>
            <person name="Jiang H."/>
            <person name="Abraham K."/>
            <person name="Ali S."/>
            <person name="Alsbrooks S.L."/>
            <person name="Anim B.N."/>
            <person name="Anosike U.S."/>
            <person name="Attaway T."/>
            <person name="Bandaranaike D.P."/>
            <person name="Battles P.K."/>
            <person name="Bell S.N."/>
            <person name="Bell A.V."/>
            <person name="Beltran B."/>
            <person name="Bickham C."/>
            <person name="Bustamante Y."/>
            <person name="Caleb T."/>
            <person name="Canada A."/>
            <person name="Cardenas V."/>
            <person name="Carter K."/>
            <person name="Chacko J."/>
            <person name="Chandrabose M.N."/>
            <person name="Chavez D."/>
            <person name="Chavez A."/>
            <person name="Chen L."/>
            <person name="Chu H.-S."/>
            <person name="Claassen K.J."/>
            <person name="Cockrell R."/>
            <person name="Collins M."/>
            <person name="Cooper J.A."/>
            <person name="Cree A."/>
            <person name="Curry S.M."/>
            <person name="Da Y."/>
            <person name="Dao M.D."/>
            <person name="Das B."/>
            <person name="Davila M.-L."/>
            <person name="Davy-Carroll L."/>
            <person name="Denson S."/>
            <person name="Dinh H."/>
            <person name="Ebong V.E."/>
            <person name="Edwards J.R."/>
            <person name="Egan A."/>
            <person name="El-Daye J."/>
            <person name="Escobedo L."/>
            <person name="Fernandez S."/>
            <person name="Fernando P.R."/>
            <person name="Flagg N."/>
            <person name="Forbes L.D."/>
            <person name="Fowler R.G."/>
            <person name="Fu Q."/>
            <person name="Gabisi R.A."/>
            <person name="Ganer J."/>
            <person name="Garbino Pronczuk A."/>
            <person name="Garcia R.M."/>
            <person name="Garner T."/>
            <person name="Garrett T.E."/>
            <person name="Gonzalez D.A."/>
            <person name="Hamid H."/>
            <person name="Hawkins E.S."/>
            <person name="Hirani K."/>
            <person name="Hogues M.E."/>
            <person name="Hollins B."/>
            <person name="Hsiao C.-H."/>
            <person name="Jabil R."/>
            <person name="James M.L."/>
            <person name="Jhangiani S.N."/>
            <person name="Johnson B."/>
            <person name="Johnson Q."/>
            <person name="Joshi V."/>
            <person name="Kalu J.B."/>
            <person name="Kam C."/>
            <person name="Kashfia A."/>
            <person name="Keebler J."/>
            <person name="Kisamo H."/>
            <person name="Kovar C.L."/>
            <person name="Lago L.A."/>
            <person name="Lai C.-Y."/>
            <person name="Laidlaw J."/>
            <person name="Lara F."/>
            <person name="Le T.-K."/>
            <person name="Lee S.L."/>
            <person name="Legall F.H."/>
            <person name="Lemon S.J."/>
            <person name="Lewis L.R."/>
            <person name="Li B."/>
            <person name="Liu Y."/>
            <person name="Liu Y.-S."/>
            <person name="Lopez J."/>
            <person name="Lozado R.J."/>
            <person name="Lu J."/>
            <person name="Madu R.C."/>
            <person name="Maheshwari M."/>
            <person name="Maheshwari R."/>
            <person name="Malloy K."/>
            <person name="Martinez E."/>
            <person name="Mathew T."/>
            <person name="Mercado I.C."/>
            <person name="Mercado C."/>
            <person name="Meyer B."/>
            <person name="Montgomery K."/>
            <person name="Morgan M.B."/>
            <person name="Munidasa M."/>
            <person name="Nazareth L.V."/>
            <person name="Nelson J."/>
            <person name="Ng B.M."/>
            <person name="Nguyen N.B."/>
            <person name="Nguyen P.Q."/>
            <person name="Nguyen T."/>
            <person name="Obregon M."/>
            <person name="Okwuonu G.O."/>
            <person name="Onwere C.G."/>
            <person name="Orozco G."/>
            <person name="Parra A."/>
            <person name="Patel S."/>
            <person name="Patil S."/>
            <person name="Perez A."/>
            <person name="Perez Y."/>
            <person name="Pham C."/>
            <person name="Primus E.L."/>
            <person name="Pu L.-L."/>
            <person name="Puazo M."/>
            <person name="Qin X."/>
            <person name="Quiroz J.B."/>
            <person name="Reese J."/>
            <person name="Richards S."/>
            <person name="Rives C.M."/>
            <person name="Robberts R."/>
            <person name="Ruiz S.J."/>
            <person name="Ruiz M.J."/>
            <person name="Santibanez J."/>
            <person name="Schneider B.W."/>
            <person name="Sisson I."/>
            <person name="Smith M."/>
            <person name="Sodergren E."/>
            <person name="Song X.-Z."/>
            <person name="Song B.B."/>
            <person name="Summersgill H."/>
            <person name="Thelus R."/>
            <person name="Thornton R.D."/>
            <person name="Trejos Z.Y."/>
            <person name="Usmani K."/>
            <person name="Vattathil S."/>
            <person name="Villasana D."/>
            <person name="Walker D.L."/>
            <person name="Wang S."/>
            <person name="Wang K."/>
            <person name="White C.S."/>
            <person name="Williams A.C."/>
            <person name="Williamson J."/>
            <person name="Wilson K."/>
            <person name="Woghiren I.O."/>
            <person name="Woodworth J.R."/>
            <person name="Worley K.C."/>
            <person name="Wright R.A."/>
            <person name="Wu W."/>
            <person name="Young L."/>
            <person name="Zhang L."/>
            <person name="Zhang J."/>
            <person name="Zhu Y."/>
            <person name="Muzny D.M."/>
            <person name="Weinstock G."/>
            <person name="Gibbs R.A."/>
        </authorList>
    </citation>
    <scope>NUCLEOTIDE SEQUENCE [LARGE SCALE GENOMIC DNA]</scope>
    <source>
        <strain evidence="7">LSR1</strain>
    </source>
</reference>
<evidence type="ECO:0000256" key="1">
    <source>
        <dbReference type="ARBA" id="ARBA00022723"/>
    </source>
</evidence>
<dbReference type="GO" id="GO:0008270">
    <property type="term" value="F:zinc ion binding"/>
    <property type="evidence" value="ECO:0007669"/>
    <property type="project" value="UniProtKB-KW"/>
</dbReference>
<keyword evidence="1" id="KW-0479">Metal-binding</keyword>
<protein>
    <recommendedName>
        <fullName evidence="5">C2H2-type domain-containing protein</fullName>
    </recommendedName>
</protein>
<dbReference type="GO" id="GO:0005634">
    <property type="term" value="C:nucleus"/>
    <property type="evidence" value="ECO:0007669"/>
    <property type="project" value="UniProtKB-ARBA"/>
</dbReference>
<evidence type="ECO:0000313" key="6">
    <source>
        <dbReference type="EnsemblMetazoa" id="XP_029345889.1"/>
    </source>
</evidence>
<dbReference type="Pfam" id="PF00096">
    <property type="entry name" value="zf-C2H2"/>
    <property type="match status" value="1"/>
</dbReference>
<name>A0A8R2JSZ0_ACYPI</name>